<dbReference type="eggNOG" id="ENOG502Z9DZ">
    <property type="taxonomic scope" value="Bacteria"/>
</dbReference>
<proteinExistence type="predicted"/>
<keyword evidence="1" id="KW-1133">Transmembrane helix</keyword>
<dbReference type="InterPro" id="IPR009663">
    <property type="entry name" value="PAP_PilO"/>
</dbReference>
<dbReference type="Proteomes" id="UP000054051">
    <property type="component" value="Unassembled WGS sequence"/>
</dbReference>
<comment type="caution">
    <text evidence="2">The sequence shown here is derived from an EMBL/GenBank/DDBJ whole genome shotgun (WGS) entry which is preliminary data.</text>
</comment>
<dbReference type="EMBL" id="CAFB01000034">
    <property type="protein sequence ID" value="CCD28789.1"/>
    <property type="molecule type" value="Genomic_DNA"/>
</dbReference>
<organism evidence="2 3">
    <name type="scientific">Candidatus Glomeribacter gigasporarum BEG34</name>
    <dbReference type="NCBI Taxonomy" id="1070319"/>
    <lineage>
        <taxon>Bacteria</taxon>
        <taxon>Pseudomonadati</taxon>
        <taxon>Pseudomonadota</taxon>
        <taxon>Betaproteobacteria</taxon>
        <taxon>Burkholderiales</taxon>
        <taxon>Burkholderiaceae</taxon>
        <taxon>Candidatus Glomeribacter</taxon>
    </lineage>
</organism>
<accession>G2J7P4</accession>
<dbReference type="STRING" id="1070319.CAGGBEG34_180098"/>
<name>G2J7P4_9BURK</name>
<dbReference type="AlphaFoldDB" id="G2J7P4"/>
<keyword evidence="1" id="KW-0472">Membrane</keyword>
<dbReference type="RefSeq" id="WP_006682064.1">
    <property type="nucleotide sequence ID" value="NZ_CAFB01000034.1"/>
</dbReference>
<reference evidence="2 3" key="1">
    <citation type="submission" date="2011-08" db="EMBL/GenBank/DDBJ databases">
        <title>The genome of the obligate endobacterium of an arbuscular mycorrhizal fungus reveals an interphylum network of nutritional interactions.</title>
        <authorList>
            <person name="Ghignone S."/>
            <person name="Salvioli A."/>
            <person name="Anca I."/>
            <person name="Lumini E."/>
            <person name="Ortu G."/>
            <person name="Petiti L."/>
            <person name="Cruveiller S."/>
            <person name="Bianciotto V."/>
            <person name="Piffanelli P."/>
            <person name="Lanfranco L."/>
            <person name="Bonfante P."/>
        </authorList>
    </citation>
    <scope>NUCLEOTIDE SEQUENCE [LARGE SCALE GENOMIC DNA]</scope>
    <source>
        <strain evidence="2 3">BEG34</strain>
    </source>
</reference>
<feature type="transmembrane region" description="Helical" evidence="1">
    <location>
        <begin position="205"/>
        <end position="224"/>
    </location>
</feature>
<dbReference type="Pfam" id="PF06864">
    <property type="entry name" value="PAP_PilO"/>
    <property type="match status" value="1"/>
</dbReference>
<evidence type="ECO:0000313" key="3">
    <source>
        <dbReference type="Proteomes" id="UP000054051"/>
    </source>
</evidence>
<evidence type="ECO:0000313" key="2">
    <source>
        <dbReference type="EMBL" id="CCD28789.1"/>
    </source>
</evidence>
<gene>
    <name evidence="2" type="ORF">CAGGBEG34_180098</name>
</gene>
<protein>
    <submittedName>
        <fullName evidence="2">Putative type IV pilus protein PilO</fullName>
    </submittedName>
</protein>
<evidence type="ECO:0000256" key="1">
    <source>
        <dbReference type="SAM" id="Phobius"/>
    </source>
</evidence>
<keyword evidence="1" id="KW-0812">Transmembrane</keyword>
<sequence>MAALSAFFCRWRGAAARPQPLNAPVAQPAQHVDMHGRIFVSNLFWQPLPNPRTAIQDARAFGIQNGWTWGVIRSGARAQAGFAECGHEVRTLKGTLSLAAQLAAQLGDAWLGAFKVAEGRYAVIAVHERWIIPGFDVVCDAGQAAQLWLEAMRLYTFDASACFASPELGLSANARDIAPLLAMRQWHSESQIKRLRWRDAYPRRMIAGAVLALAGFALVGYWLASMRSRPASQPGVRAQRALRAPQNTLNGAPSAQRLPDRAYPWMRQASAQAFARACTTAIGALPLNLAGWRFDHARCKESIVTVQLNRETGATVEGLINALARLNSLRPLFDGHDQALLHIPIKPEPEPADNAAPPAARLISGFVSHFQRYGIQPELKPVARPSPLQASAQGSRQAQDWQPLRFDIQSAQSPVFHFGRLARRGLSAGVRIRAITATLQQARLGWQVEGMLYVQKES</sequence>
<keyword evidence="3" id="KW-1185">Reference proteome</keyword>
<dbReference type="OrthoDB" id="6451163at2"/>